<organism evidence="4 5">
    <name type="scientific">Hypholoma sublateritium (strain FD-334 SS-4)</name>
    <dbReference type="NCBI Taxonomy" id="945553"/>
    <lineage>
        <taxon>Eukaryota</taxon>
        <taxon>Fungi</taxon>
        <taxon>Dikarya</taxon>
        <taxon>Basidiomycota</taxon>
        <taxon>Agaricomycotina</taxon>
        <taxon>Agaricomycetes</taxon>
        <taxon>Agaricomycetidae</taxon>
        <taxon>Agaricales</taxon>
        <taxon>Agaricineae</taxon>
        <taxon>Strophariaceae</taxon>
        <taxon>Hypholoma</taxon>
    </lineage>
</organism>
<evidence type="ECO:0000256" key="1">
    <source>
        <dbReference type="ARBA" id="ARBA00022737"/>
    </source>
</evidence>
<evidence type="ECO:0000256" key="2">
    <source>
        <dbReference type="SAM" id="MobiDB-lite"/>
    </source>
</evidence>
<dbReference type="Gene3D" id="3.40.50.300">
    <property type="entry name" value="P-loop containing nucleotide triphosphate hydrolases"/>
    <property type="match status" value="1"/>
</dbReference>
<gene>
    <name evidence="4" type="ORF">HYPSUDRAFT_203855</name>
</gene>
<feature type="region of interest" description="Disordered" evidence="2">
    <location>
        <begin position="586"/>
        <end position="609"/>
    </location>
</feature>
<keyword evidence="1" id="KW-0677">Repeat</keyword>
<evidence type="ECO:0000259" key="3">
    <source>
        <dbReference type="PROSITE" id="PS50837"/>
    </source>
</evidence>
<dbReference type="PROSITE" id="PS50837">
    <property type="entry name" value="NACHT"/>
    <property type="match status" value="1"/>
</dbReference>
<protein>
    <recommendedName>
        <fullName evidence="3">NACHT domain-containing protein</fullName>
    </recommendedName>
</protein>
<dbReference type="SUPFAM" id="SSF52540">
    <property type="entry name" value="P-loop containing nucleoside triphosphate hydrolases"/>
    <property type="match status" value="1"/>
</dbReference>
<evidence type="ECO:0000313" key="4">
    <source>
        <dbReference type="EMBL" id="KJA20364.1"/>
    </source>
</evidence>
<evidence type="ECO:0000313" key="5">
    <source>
        <dbReference type="Proteomes" id="UP000054270"/>
    </source>
</evidence>
<sequence length="609" mass="68672">MDRRHLPTSNNMFQSERGADINIHNGTFIQHNPPPLAAVAAHNCYDAKDGFNHLQAHVATAAFDSALKVDAPKCHPNTRQAVQDDIMNWVIPKEAVIRIQWILWLNGAAGAGKSAIARSIVALCLARNIPIARFFFFRTDATRNSIQPVVATLLHQLIHQLPDLLAIVVPKIQSDPLIFTKSLETQLQCLIFEPLRQLHREGTLTSVVLLFDGVDECDGDENQTDLVLLIADFLKSRDLPIIAFFGSRAEIQLQQVFRSHDVSASLLRLALDDHYLPDADIRLFLNDRFRQIKETHPFSHHLKEDWPNTAHIEEIVDKSSGQFIYSSVVANFVSSPRRNPAQQLEIVRGIRAPGNLTPFAQLDALYRHILSHVEDIESTSLILACAVFSSYRLPTVFEADPIIDDIPFLLADLSSVLIYEEDQIRFLHASLPDFLLDKARSQGYFLDKRFWCTRLAVHCFGGISAGISMAWSPLIYDFLSYSEGTPELREHVLALDLDQLSKNNILPLHYLTALRKVDFGDDGELYRRHLNHHTRYILENPSKIQHDIMSELQNDHDISAILAQIESEKADKLAVFDGPHIARNDPEHWTEAAGPVSDASAVNVEPRRA</sequence>
<dbReference type="Pfam" id="PF24883">
    <property type="entry name" value="NPHP3_N"/>
    <property type="match status" value="1"/>
</dbReference>
<accession>A0A0D2NNG2</accession>
<dbReference type="Proteomes" id="UP000054270">
    <property type="component" value="Unassembled WGS sequence"/>
</dbReference>
<feature type="domain" description="NACHT" evidence="3">
    <location>
        <begin position="101"/>
        <end position="240"/>
    </location>
</feature>
<dbReference type="AlphaFoldDB" id="A0A0D2NNG2"/>
<dbReference type="InterPro" id="IPR007111">
    <property type="entry name" value="NACHT_NTPase"/>
</dbReference>
<name>A0A0D2NNG2_HYPSF</name>
<dbReference type="PANTHER" id="PTHR10039">
    <property type="entry name" value="AMELOGENIN"/>
    <property type="match status" value="1"/>
</dbReference>
<dbReference type="InterPro" id="IPR056884">
    <property type="entry name" value="NPHP3-like_N"/>
</dbReference>
<dbReference type="EMBL" id="KN817568">
    <property type="protein sequence ID" value="KJA20364.1"/>
    <property type="molecule type" value="Genomic_DNA"/>
</dbReference>
<dbReference type="STRING" id="945553.A0A0D2NNG2"/>
<proteinExistence type="predicted"/>
<reference evidence="5" key="1">
    <citation type="submission" date="2014-04" db="EMBL/GenBank/DDBJ databases">
        <title>Evolutionary Origins and Diversification of the Mycorrhizal Mutualists.</title>
        <authorList>
            <consortium name="DOE Joint Genome Institute"/>
            <consortium name="Mycorrhizal Genomics Consortium"/>
            <person name="Kohler A."/>
            <person name="Kuo A."/>
            <person name="Nagy L.G."/>
            <person name="Floudas D."/>
            <person name="Copeland A."/>
            <person name="Barry K.W."/>
            <person name="Cichocki N."/>
            <person name="Veneault-Fourrey C."/>
            <person name="LaButti K."/>
            <person name="Lindquist E.A."/>
            <person name="Lipzen A."/>
            <person name="Lundell T."/>
            <person name="Morin E."/>
            <person name="Murat C."/>
            <person name="Riley R."/>
            <person name="Ohm R."/>
            <person name="Sun H."/>
            <person name="Tunlid A."/>
            <person name="Henrissat B."/>
            <person name="Grigoriev I.V."/>
            <person name="Hibbett D.S."/>
            <person name="Martin F."/>
        </authorList>
    </citation>
    <scope>NUCLEOTIDE SEQUENCE [LARGE SCALE GENOMIC DNA]</scope>
    <source>
        <strain evidence="5">FD-334 SS-4</strain>
    </source>
</reference>
<keyword evidence="5" id="KW-1185">Reference proteome</keyword>
<dbReference type="InterPro" id="IPR027417">
    <property type="entry name" value="P-loop_NTPase"/>
</dbReference>